<gene>
    <name evidence="2" type="ORF">WMW72_18020</name>
</gene>
<evidence type="ECO:0000256" key="1">
    <source>
        <dbReference type="SAM" id="Phobius"/>
    </source>
</evidence>
<accession>A0ABU9DLS4</accession>
<proteinExistence type="predicted"/>
<feature type="transmembrane region" description="Helical" evidence="1">
    <location>
        <begin position="32"/>
        <end position="53"/>
    </location>
</feature>
<feature type="transmembrane region" description="Helical" evidence="1">
    <location>
        <begin position="7"/>
        <end position="26"/>
    </location>
</feature>
<comment type="caution">
    <text evidence="2">The sequence shown here is derived from an EMBL/GenBank/DDBJ whole genome shotgun (WGS) entry which is preliminary data.</text>
</comment>
<evidence type="ECO:0000313" key="3">
    <source>
        <dbReference type="Proteomes" id="UP001469365"/>
    </source>
</evidence>
<keyword evidence="1" id="KW-1133">Transmembrane helix</keyword>
<sequence length="76" mass="8171">MKRKTAAWLGAGLFGGLMLSIAGVLYAQLNNLLFPGLALVGGMFVLCMGLLWLSEKEDTAEAEEGSLAKKRQRARS</sequence>
<name>A0ABU9DLS4_9BACL</name>
<keyword evidence="3" id="KW-1185">Reference proteome</keyword>
<dbReference type="RefSeq" id="WP_341416916.1">
    <property type="nucleotide sequence ID" value="NZ_JBBPCC010000011.1"/>
</dbReference>
<organism evidence="2 3">
    <name type="scientific">Paenibacillus filicis</name>
    <dbReference type="NCBI Taxonomy" id="669464"/>
    <lineage>
        <taxon>Bacteria</taxon>
        <taxon>Bacillati</taxon>
        <taxon>Bacillota</taxon>
        <taxon>Bacilli</taxon>
        <taxon>Bacillales</taxon>
        <taxon>Paenibacillaceae</taxon>
        <taxon>Paenibacillus</taxon>
    </lineage>
</organism>
<reference evidence="2 3" key="1">
    <citation type="submission" date="2024-04" db="EMBL/GenBank/DDBJ databases">
        <title>draft genome sequnece of Paenibacillus filicis.</title>
        <authorList>
            <person name="Kim D.-U."/>
        </authorList>
    </citation>
    <scope>NUCLEOTIDE SEQUENCE [LARGE SCALE GENOMIC DNA]</scope>
    <source>
        <strain evidence="2 3">KACC14197</strain>
    </source>
</reference>
<keyword evidence="1" id="KW-0812">Transmembrane</keyword>
<dbReference type="Proteomes" id="UP001469365">
    <property type="component" value="Unassembled WGS sequence"/>
</dbReference>
<dbReference type="EMBL" id="JBBPCC010000011">
    <property type="protein sequence ID" value="MEK8129804.1"/>
    <property type="molecule type" value="Genomic_DNA"/>
</dbReference>
<keyword evidence="1" id="KW-0472">Membrane</keyword>
<evidence type="ECO:0000313" key="2">
    <source>
        <dbReference type="EMBL" id="MEK8129804.1"/>
    </source>
</evidence>
<protein>
    <submittedName>
        <fullName evidence="2">Uncharacterized protein</fullName>
    </submittedName>
</protein>